<keyword evidence="3" id="KW-1185">Reference proteome</keyword>
<reference evidence="2 3" key="1">
    <citation type="submission" date="2019-06" db="EMBL/GenBank/DDBJ databases">
        <title>A chromosomal-level reference genome of Carpinus fangiana (Coryloideae, Betulaceae).</title>
        <authorList>
            <person name="Yang X."/>
            <person name="Wang Z."/>
            <person name="Zhang L."/>
            <person name="Hao G."/>
            <person name="Liu J."/>
            <person name="Yang Y."/>
        </authorList>
    </citation>
    <scope>NUCLEOTIDE SEQUENCE [LARGE SCALE GENOMIC DNA]</scope>
    <source>
        <strain evidence="2">Cfa_2016G</strain>
        <tissue evidence="2">Leaf</tissue>
    </source>
</reference>
<name>A0A5N6KSF4_9ROSI</name>
<sequence length="447" mass="49346">MGNEKATIVVSHSTVGVGRAGPRPSFQKGKAPAARGPRSRPKLPTPSPKSESDAKSANEELTAEERDAIHTAAIEKYKLEHGLALASSPSKTVRPKAAPGAPPLSVLMPAVYEHYQVLLELKSSVYQVLNHKLANVDKYLDPALLMTILALARYEAFNNESWIPARAHLRGLQQMIQSRPSVDLLPHPFLHFALRWSDRVCAMFSGQEPIFEKPSNAACNPASPLVTALIPRATDLRPGQWRRIMTSFYRCPGAELINIFAKLTKVMPAIKTADRQDDLLRTLQEIQLDLLSRTPDIYEGILTFSDPRFDRQRLTFEALRRAGLLLISAAIYRLCTTITAKTDLDHTTMSLFMLDLSAVMLHSPSSALFILCIGGPCTSGTIHDGAARLLADTAGRLDLLSCTWPEILTYLSINTFYYPEIQDSTCPAFWDLSVLLSKIKIGEGENT</sequence>
<evidence type="ECO:0000313" key="3">
    <source>
        <dbReference type="Proteomes" id="UP000327013"/>
    </source>
</evidence>
<feature type="region of interest" description="Disordered" evidence="1">
    <location>
        <begin position="1"/>
        <end position="61"/>
    </location>
</feature>
<proteinExistence type="predicted"/>
<gene>
    <name evidence="2" type="ORF">FH972_021785</name>
</gene>
<protein>
    <submittedName>
        <fullName evidence="2">Uncharacterized protein</fullName>
    </submittedName>
</protein>
<organism evidence="2 3">
    <name type="scientific">Carpinus fangiana</name>
    <dbReference type="NCBI Taxonomy" id="176857"/>
    <lineage>
        <taxon>Eukaryota</taxon>
        <taxon>Viridiplantae</taxon>
        <taxon>Streptophyta</taxon>
        <taxon>Embryophyta</taxon>
        <taxon>Tracheophyta</taxon>
        <taxon>Spermatophyta</taxon>
        <taxon>Magnoliopsida</taxon>
        <taxon>eudicotyledons</taxon>
        <taxon>Gunneridae</taxon>
        <taxon>Pentapetalae</taxon>
        <taxon>rosids</taxon>
        <taxon>fabids</taxon>
        <taxon>Fagales</taxon>
        <taxon>Betulaceae</taxon>
        <taxon>Carpinus</taxon>
    </lineage>
</organism>
<dbReference type="EMBL" id="VIBQ01000010">
    <property type="protein sequence ID" value="KAB8338841.1"/>
    <property type="molecule type" value="Genomic_DNA"/>
</dbReference>
<accession>A0A5N6KSF4</accession>
<evidence type="ECO:0000313" key="2">
    <source>
        <dbReference type="EMBL" id="KAB8338841.1"/>
    </source>
</evidence>
<feature type="compositionally biased region" description="Basic and acidic residues" evidence="1">
    <location>
        <begin position="50"/>
        <end position="61"/>
    </location>
</feature>
<evidence type="ECO:0000256" key="1">
    <source>
        <dbReference type="SAM" id="MobiDB-lite"/>
    </source>
</evidence>
<dbReference type="AlphaFoldDB" id="A0A5N6KSF4"/>
<comment type="caution">
    <text evidence="2">The sequence shown here is derived from an EMBL/GenBank/DDBJ whole genome shotgun (WGS) entry which is preliminary data.</text>
</comment>
<dbReference type="Proteomes" id="UP000327013">
    <property type="component" value="Unassembled WGS sequence"/>
</dbReference>